<dbReference type="InterPro" id="IPR003593">
    <property type="entry name" value="AAA+_ATPase"/>
</dbReference>
<gene>
    <name evidence="6" type="ORF">SM116_12620</name>
</gene>
<keyword evidence="3" id="KW-0547">Nucleotide-binding</keyword>
<protein>
    <submittedName>
        <fullName evidence="6">ABC transporter ATP-binding protein</fullName>
    </submittedName>
</protein>
<keyword evidence="2" id="KW-0813">Transport</keyword>
<accession>A0ABZ0SK52</accession>
<evidence type="ECO:0000256" key="1">
    <source>
        <dbReference type="ARBA" id="ARBA00005417"/>
    </source>
</evidence>
<dbReference type="PROSITE" id="PS50893">
    <property type="entry name" value="ABC_TRANSPORTER_2"/>
    <property type="match status" value="1"/>
</dbReference>
<name>A0ABZ0SK52_9MICO</name>
<dbReference type="CDD" id="cd03230">
    <property type="entry name" value="ABC_DR_subfamily_A"/>
    <property type="match status" value="1"/>
</dbReference>
<dbReference type="PANTHER" id="PTHR43335">
    <property type="entry name" value="ABC TRANSPORTER, ATP-BINDING PROTEIN"/>
    <property type="match status" value="1"/>
</dbReference>
<dbReference type="GO" id="GO:0005524">
    <property type="term" value="F:ATP binding"/>
    <property type="evidence" value="ECO:0007669"/>
    <property type="project" value="UniProtKB-KW"/>
</dbReference>
<dbReference type="PANTHER" id="PTHR43335:SF4">
    <property type="entry name" value="ABC TRANSPORTER, ATP-BINDING PROTEIN"/>
    <property type="match status" value="1"/>
</dbReference>
<keyword evidence="7" id="KW-1185">Reference proteome</keyword>
<dbReference type="Gene3D" id="3.40.50.300">
    <property type="entry name" value="P-loop containing nucleotide triphosphate hydrolases"/>
    <property type="match status" value="1"/>
</dbReference>
<reference evidence="6 7" key="1">
    <citation type="submission" date="2023-11" db="EMBL/GenBank/DDBJ databases">
        <title>Genome sequence of Microbacterium rhizosphaerae KACC 19337.</title>
        <authorList>
            <person name="Choi H."/>
            <person name="Kim S."/>
            <person name="Kim Y."/>
            <person name="Kwon S.-W."/>
            <person name="Heo J."/>
        </authorList>
    </citation>
    <scope>NUCLEOTIDE SEQUENCE [LARGE SCALE GENOMIC DNA]</scope>
    <source>
        <strain evidence="6 7">KACC 19337</strain>
    </source>
</reference>
<evidence type="ECO:0000256" key="3">
    <source>
        <dbReference type="ARBA" id="ARBA00022741"/>
    </source>
</evidence>
<evidence type="ECO:0000259" key="5">
    <source>
        <dbReference type="PROSITE" id="PS50893"/>
    </source>
</evidence>
<dbReference type="Proteomes" id="UP001323798">
    <property type="component" value="Chromosome"/>
</dbReference>
<sequence>MDPVPPIVTQDLAKRYRHSLALDGVSLTLEPGEVFGYLGPNGAGKTTTIRLLMGMLRPSSGRAVVCGLDAWSEARDVHRVVGYVPGEPSVYTRLTGAQHIDYICHLRGRKDHARAVQVAERLSLDLTRRAGVLSRGNRQKLALVLAVMSRPALLILDEPTSGLDPLVQHEVHSLLREHAQDGGSVFLSSHVLGEVQRVATRIGVLRQGKLIAVERLDELSARSLHRVRATFATPVSVEDFAGISGVTNLVAIGERMRCEAPQSALDALLKRISAHPVVDFECAESDLEDMFMTYYGGDHDAEHRVHEVAV</sequence>
<dbReference type="InterPro" id="IPR003439">
    <property type="entry name" value="ABC_transporter-like_ATP-bd"/>
</dbReference>
<keyword evidence="4 6" id="KW-0067">ATP-binding</keyword>
<dbReference type="SMART" id="SM00382">
    <property type="entry name" value="AAA"/>
    <property type="match status" value="1"/>
</dbReference>
<dbReference type="InterPro" id="IPR027417">
    <property type="entry name" value="P-loop_NTPase"/>
</dbReference>
<organism evidence="6 7">
    <name type="scientific">Microbacterium rhizosphaerae</name>
    <dbReference type="NCBI Taxonomy" id="1678237"/>
    <lineage>
        <taxon>Bacteria</taxon>
        <taxon>Bacillati</taxon>
        <taxon>Actinomycetota</taxon>
        <taxon>Actinomycetes</taxon>
        <taxon>Micrococcales</taxon>
        <taxon>Microbacteriaceae</taxon>
        <taxon>Microbacterium</taxon>
    </lineage>
</organism>
<proteinExistence type="inferred from homology"/>
<dbReference type="Pfam" id="PF00005">
    <property type="entry name" value="ABC_tran"/>
    <property type="match status" value="1"/>
</dbReference>
<evidence type="ECO:0000256" key="2">
    <source>
        <dbReference type="ARBA" id="ARBA00022448"/>
    </source>
</evidence>
<dbReference type="EMBL" id="CP139368">
    <property type="protein sequence ID" value="WPR88611.1"/>
    <property type="molecule type" value="Genomic_DNA"/>
</dbReference>
<dbReference type="RefSeq" id="WP_320941330.1">
    <property type="nucleotide sequence ID" value="NZ_BAABEU010000006.1"/>
</dbReference>
<dbReference type="SUPFAM" id="SSF52540">
    <property type="entry name" value="P-loop containing nucleoside triphosphate hydrolases"/>
    <property type="match status" value="1"/>
</dbReference>
<comment type="similarity">
    <text evidence="1">Belongs to the ABC transporter superfamily.</text>
</comment>
<evidence type="ECO:0000313" key="6">
    <source>
        <dbReference type="EMBL" id="WPR88611.1"/>
    </source>
</evidence>
<evidence type="ECO:0000313" key="7">
    <source>
        <dbReference type="Proteomes" id="UP001323798"/>
    </source>
</evidence>
<evidence type="ECO:0000256" key="4">
    <source>
        <dbReference type="ARBA" id="ARBA00022840"/>
    </source>
</evidence>
<feature type="domain" description="ABC transporter" evidence="5">
    <location>
        <begin position="7"/>
        <end position="232"/>
    </location>
</feature>